<sequence length="239" mass="25875">MSKYLKISLVFILVLLTGCGTVTKGNNIVKTKTESTEQQWANEVTATIDAAGNVTVISENSQTDSATDAGDEHNKGTNSSALDSNQTSNDGANTDAGNKDNSPNNKPADNDNQMINVSISIDCKTILNNTNVLKDGYEQFIPTNGMILSTEQFKVKKNTTVIDVLKKATSENEIKLVTVSSGFGLYVKGIGQIEEKICGSSSGWMYKVNGNFPEYGASSYRLKDGDKIEWRFTCKQGDV</sequence>
<evidence type="ECO:0000256" key="1">
    <source>
        <dbReference type="SAM" id="MobiDB-lite"/>
    </source>
</evidence>
<feature type="domain" description="Transcobalamin-like C-terminal" evidence="2">
    <location>
        <begin position="159"/>
        <end position="233"/>
    </location>
</feature>
<comment type="caution">
    <text evidence="3">The sequence shown here is derived from an EMBL/GenBank/DDBJ whole genome shotgun (WGS) entry which is preliminary data.</text>
</comment>
<dbReference type="Pfam" id="PF14478">
    <property type="entry name" value="DUF4430"/>
    <property type="match status" value="1"/>
</dbReference>
<name>A0A3E3EBS1_9FIRM</name>
<reference evidence="3 4" key="1">
    <citation type="submission" date="2018-08" db="EMBL/GenBank/DDBJ databases">
        <title>A genome reference for cultivated species of the human gut microbiota.</title>
        <authorList>
            <person name="Zou Y."/>
            <person name="Xue W."/>
            <person name="Luo G."/>
        </authorList>
    </citation>
    <scope>NUCLEOTIDE SEQUENCE [LARGE SCALE GENOMIC DNA]</scope>
    <source>
        <strain evidence="3 4">OM06-4</strain>
    </source>
</reference>
<dbReference type="InterPro" id="IPR027954">
    <property type="entry name" value="Transcobalamin-like_C"/>
</dbReference>
<protein>
    <submittedName>
        <fullName evidence="3">DUF4430 domain-containing protein</fullName>
    </submittedName>
</protein>
<gene>
    <name evidence="3" type="ORF">DXB93_11040</name>
</gene>
<dbReference type="EMBL" id="QUSL01000017">
    <property type="protein sequence ID" value="RGD84363.1"/>
    <property type="molecule type" value="Genomic_DNA"/>
</dbReference>
<dbReference type="AlphaFoldDB" id="A0A3E3EBS1"/>
<dbReference type="Proteomes" id="UP000261032">
    <property type="component" value="Unassembled WGS sequence"/>
</dbReference>
<feature type="region of interest" description="Disordered" evidence="1">
    <location>
        <begin position="62"/>
        <end position="112"/>
    </location>
</feature>
<accession>A0A3E3EBS1</accession>
<evidence type="ECO:0000313" key="4">
    <source>
        <dbReference type="Proteomes" id="UP000261032"/>
    </source>
</evidence>
<dbReference type="PROSITE" id="PS51257">
    <property type="entry name" value="PROKAR_LIPOPROTEIN"/>
    <property type="match status" value="1"/>
</dbReference>
<evidence type="ECO:0000313" key="3">
    <source>
        <dbReference type="EMBL" id="RGD84363.1"/>
    </source>
</evidence>
<dbReference type="Gene3D" id="2.170.130.30">
    <property type="match status" value="1"/>
</dbReference>
<organism evidence="3 4">
    <name type="scientific">Thomasclavelia ramosa</name>
    <dbReference type="NCBI Taxonomy" id="1547"/>
    <lineage>
        <taxon>Bacteria</taxon>
        <taxon>Bacillati</taxon>
        <taxon>Bacillota</taxon>
        <taxon>Erysipelotrichia</taxon>
        <taxon>Erysipelotrichales</taxon>
        <taxon>Coprobacillaceae</taxon>
        <taxon>Thomasclavelia</taxon>
    </lineage>
</organism>
<dbReference type="RefSeq" id="WP_117581707.1">
    <property type="nucleotide sequence ID" value="NZ_QUSL01000017.1"/>
</dbReference>
<proteinExistence type="predicted"/>
<feature type="compositionally biased region" description="Polar residues" evidence="1">
    <location>
        <begin position="76"/>
        <end position="112"/>
    </location>
</feature>
<evidence type="ECO:0000259" key="2">
    <source>
        <dbReference type="Pfam" id="PF14478"/>
    </source>
</evidence>